<keyword evidence="1" id="KW-0812">Transmembrane</keyword>
<feature type="transmembrane region" description="Helical" evidence="1">
    <location>
        <begin position="6"/>
        <end position="30"/>
    </location>
</feature>
<organism evidence="2 3">
    <name type="scientific">Amylocarpus encephaloides</name>
    <dbReference type="NCBI Taxonomy" id="45428"/>
    <lineage>
        <taxon>Eukaryota</taxon>
        <taxon>Fungi</taxon>
        <taxon>Dikarya</taxon>
        <taxon>Ascomycota</taxon>
        <taxon>Pezizomycotina</taxon>
        <taxon>Leotiomycetes</taxon>
        <taxon>Helotiales</taxon>
        <taxon>Helotiales incertae sedis</taxon>
        <taxon>Amylocarpus</taxon>
    </lineage>
</organism>
<evidence type="ECO:0000313" key="2">
    <source>
        <dbReference type="EMBL" id="KAG9233655.1"/>
    </source>
</evidence>
<gene>
    <name evidence="2" type="ORF">BJ875DRAFT_37693</name>
</gene>
<proteinExistence type="predicted"/>
<comment type="caution">
    <text evidence="2">The sequence shown here is derived from an EMBL/GenBank/DDBJ whole genome shotgun (WGS) entry which is preliminary data.</text>
</comment>
<evidence type="ECO:0000256" key="1">
    <source>
        <dbReference type="SAM" id="Phobius"/>
    </source>
</evidence>
<name>A0A9P8C4Y1_9HELO</name>
<evidence type="ECO:0000313" key="3">
    <source>
        <dbReference type="Proteomes" id="UP000824998"/>
    </source>
</evidence>
<accession>A0A9P8C4Y1</accession>
<dbReference type="AlphaFoldDB" id="A0A9P8C4Y1"/>
<dbReference type="Proteomes" id="UP000824998">
    <property type="component" value="Unassembled WGS sequence"/>
</dbReference>
<feature type="transmembrane region" description="Helical" evidence="1">
    <location>
        <begin position="134"/>
        <end position="157"/>
    </location>
</feature>
<keyword evidence="1" id="KW-1133">Transmembrane helix</keyword>
<reference evidence="2" key="1">
    <citation type="journal article" date="2021" name="IMA Fungus">
        <title>Genomic characterization of three marine fungi, including Emericellopsis atlantica sp. nov. with signatures of a generalist lifestyle and marine biomass degradation.</title>
        <authorList>
            <person name="Hagestad O.C."/>
            <person name="Hou L."/>
            <person name="Andersen J.H."/>
            <person name="Hansen E.H."/>
            <person name="Altermark B."/>
            <person name="Li C."/>
            <person name="Kuhnert E."/>
            <person name="Cox R.J."/>
            <person name="Crous P.W."/>
            <person name="Spatafora J.W."/>
            <person name="Lail K."/>
            <person name="Amirebrahimi M."/>
            <person name="Lipzen A."/>
            <person name="Pangilinan J."/>
            <person name="Andreopoulos W."/>
            <person name="Hayes R.D."/>
            <person name="Ng V."/>
            <person name="Grigoriev I.V."/>
            <person name="Jackson S.A."/>
            <person name="Sutton T.D.S."/>
            <person name="Dobson A.D.W."/>
            <person name="Rama T."/>
        </authorList>
    </citation>
    <scope>NUCLEOTIDE SEQUENCE</scope>
    <source>
        <strain evidence="2">TRa018bII</strain>
    </source>
</reference>
<dbReference type="OrthoDB" id="3542627at2759"/>
<dbReference type="EMBL" id="MU251491">
    <property type="protein sequence ID" value="KAG9233655.1"/>
    <property type="molecule type" value="Genomic_DNA"/>
</dbReference>
<feature type="transmembrane region" description="Helical" evidence="1">
    <location>
        <begin position="163"/>
        <end position="187"/>
    </location>
</feature>
<protein>
    <submittedName>
        <fullName evidence="2">Uncharacterized protein</fullName>
    </submittedName>
</protein>
<keyword evidence="1" id="KW-0472">Membrane</keyword>
<sequence>MHQRWFKILPLLCFIFASFTFAAIILINIGGLNPRNTPFKIITWNFTITPQGDLRQTTIASYKYDLYLNRFCYGTTPRIDDDLQGNNSNTRVTTTCPSIRLMELHDGTAMLAPNSLLAQVAPFRFDDLNMSAALAMYVIAAMACTVVLVCCGAAFVAGKGKGMGAYVAGTIAAVICWVFVLVGSVLVMRYGSRLRRQLLHDTLPSRTLPSDFIGAPVNSTTVWMVEINSVSVGSEVLGLTWGAVVAMFCSMSMWSQLWIGLEERKRGRKFEWNTWSHFLGGRDIGRGRNYEGKNNIGQQSAKLSGLFAMIGGAFR</sequence>
<keyword evidence="3" id="KW-1185">Reference proteome</keyword>